<proteinExistence type="predicted"/>
<accession>A0A8S5RPZ9</accession>
<dbReference type="EMBL" id="BK059132">
    <property type="protein sequence ID" value="DAE33251.1"/>
    <property type="molecule type" value="Genomic_DNA"/>
</dbReference>
<evidence type="ECO:0000313" key="1">
    <source>
        <dbReference type="EMBL" id="DAE33251.1"/>
    </source>
</evidence>
<name>A0A8S5RPZ9_9VIRU</name>
<protein>
    <submittedName>
        <fullName evidence="1">Uncharacterized protein</fullName>
    </submittedName>
</protein>
<organism evidence="1">
    <name type="scientific">virus sp. ctrcb4</name>
    <dbReference type="NCBI Taxonomy" id="2825824"/>
    <lineage>
        <taxon>Viruses</taxon>
    </lineage>
</organism>
<reference evidence="1" key="1">
    <citation type="journal article" date="2021" name="Proc. Natl. Acad. Sci. U.S.A.">
        <title>A Catalog of Tens of Thousands of Viruses from Human Metagenomes Reveals Hidden Associations with Chronic Diseases.</title>
        <authorList>
            <person name="Tisza M.J."/>
            <person name="Buck C.B."/>
        </authorList>
    </citation>
    <scope>NUCLEOTIDE SEQUENCE</scope>
    <source>
        <strain evidence="1">Ctrcb4</strain>
    </source>
</reference>
<sequence length="92" mass="10133">MPIEPILSRISLAFQIGLLFTGSLSSRSILSNDTLIFSRVLKAVFIRLRIREESLISIYFLTAALKVGSFHSSSDSPESSIAALCFSISKYC</sequence>